<protein>
    <submittedName>
        <fullName evidence="5">ArsR family transcriptional regulator</fullName>
    </submittedName>
</protein>
<keyword evidence="2" id="KW-0238">DNA-binding</keyword>
<dbReference type="CDD" id="cd00090">
    <property type="entry name" value="HTH_ARSR"/>
    <property type="match status" value="1"/>
</dbReference>
<dbReference type="Gene3D" id="1.10.10.10">
    <property type="entry name" value="Winged helix-like DNA-binding domain superfamily/Winged helix DNA-binding domain"/>
    <property type="match status" value="1"/>
</dbReference>
<dbReference type="InterPro" id="IPR011991">
    <property type="entry name" value="ArsR-like_HTH"/>
</dbReference>
<keyword evidence="1" id="KW-0805">Transcription regulation</keyword>
<dbReference type="InterPro" id="IPR001845">
    <property type="entry name" value="HTH_ArsR_DNA-bd_dom"/>
</dbReference>
<dbReference type="GO" id="GO:0003700">
    <property type="term" value="F:DNA-binding transcription factor activity"/>
    <property type="evidence" value="ECO:0007669"/>
    <property type="project" value="InterPro"/>
</dbReference>
<accession>A0A561QVY6</accession>
<dbReference type="InterPro" id="IPR051081">
    <property type="entry name" value="HTH_MetalResp_TranReg"/>
</dbReference>
<comment type="caution">
    <text evidence="5">The sequence shown here is derived from an EMBL/GenBank/DDBJ whole genome shotgun (WGS) entry which is preliminary data.</text>
</comment>
<dbReference type="PANTHER" id="PTHR33154">
    <property type="entry name" value="TRANSCRIPTIONAL REGULATOR, ARSR FAMILY"/>
    <property type="match status" value="1"/>
</dbReference>
<dbReference type="SUPFAM" id="SSF46785">
    <property type="entry name" value="Winged helix' DNA-binding domain"/>
    <property type="match status" value="1"/>
</dbReference>
<gene>
    <name evidence="5" type="ORF">FHW37_103397</name>
</gene>
<reference evidence="5 6" key="1">
    <citation type="submission" date="2019-06" db="EMBL/GenBank/DDBJ databases">
        <title>Sorghum-associated microbial communities from plants grown in Nebraska, USA.</title>
        <authorList>
            <person name="Schachtman D."/>
        </authorList>
    </citation>
    <scope>NUCLEOTIDE SEQUENCE [LARGE SCALE GENOMIC DNA]</scope>
    <source>
        <strain evidence="5 6">1225</strain>
    </source>
</reference>
<feature type="domain" description="HTH arsR-type" evidence="4">
    <location>
        <begin position="5"/>
        <end position="108"/>
    </location>
</feature>
<dbReference type="Proteomes" id="UP000320653">
    <property type="component" value="Unassembled WGS sequence"/>
</dbReference>
<dbReference type="NCBIfam" id="NF033788">
    <property type="entry name" value="HTH_metalloreg"/>
    <property type="match status" value="1"/>
</dbReference>
<evidence type="ECO:0000256" key="1">
    <source>
        <dbReference type="ARBA" id="ARBA00023015"/>
    </source>
</evidence>
<evidence type="ECO:0000256" key="3">
    <source>
        <dbReference type="ARBA" id="ARBA00023163"/>
    </source>
</evidence>
<organism evidence="5 6">
    <name type="scientific">Neorhizobium alkalisoli</name>
    <dbReference type="NCBI Taxonomy" id="528178"/>
    <lineage>
        <taxon>Bacteria</taxon>
        <taxon>Pseudomonadati</taxon>
        <taxon>Pseudomonadota</taxon>
        <taxon>Alphaproteobacteria</taxon>
        <taxon>Hyphomicrobiales</taxon>
        <taxon>Rhizobiaceae</taxon>
        <taxon>Rhizobium/Agrobacterium group</taxon>
        <taxon>Neorhizobium</taxon>
    </lineage>
</organism>
<dbReference type="InterPro" id="IPR036390">
    <property type="entry name" value="WH_DNA-bd_sf"/>
</dbReference>
<dbReference type="AlphaFoldDB" id="A0A561QVY6"/>
<dbReference type="PANTHER" id="PTHR33154:SF33">
    <property type="entry name" value="TRANSCRIPTIONAL REPRESSOR SDPR"/>
    <property type="match status" value="1"/>
</dbReference>
<proteinExistence type="predicted"/>
<dbReference type="GO" id="GO:0003677">
    <property type="term" value="F:DNA binding"/>
    <property type="evidence" value="ECO:0007669"/>
    <property type="project" value="UniProtKB-KW"/>
</dbReference>
<evidence type="ECO:0000256" key="2">
    <source>
        <dbReference type="ARBA" id="ARBA00023125"/>
    </source>
</evidence>
<evidence type="ECO:0000313" key="5">
    <source>
        <dbReference type="EMBL" id="TWF54527.1"/>
    </source>
</evidence>
<name>A0A561QVY6_9HYPH</name>
<dbReference type="Pfam" id="PF01022">
    <property type="entry name" value="HTH_5"/>
    <property type="match status" value="1"/>
</dbReference>
<evidence type="ECO:0000313" key="6">
    <source>
        <dbReference type="Proteomes" id="UP000320653"/>
    </source>
</evidence>
<keyword evidence="3" id="KW-0804">Transcription</keyword>
<dbReference type="InterPro" id="IPR036388">
    <property type="entry name" value="WH-like_DNA-bd_sf"/>
</dbReference>
<evidence type="ECO:0000259" key="4">
    <source>
        <dbReference type="PROSITE" id="PS50987"/>
    </source>
</evidence>
<keyword evidence="6" id="KW-1185">Reference proteome</keyword>
<dbReference type="EMBL" id="VIWP01000003">
    <property type="protein sequence ID" value="TWF54527.1"/>
    <property type="molecule type" value="Genomic_DNA"/>
</dbReference>
<dbReference type="SMART" id="SM00418">
    <property type="entry name" value="HTH_ARSR"/>
    <property type="match status" value="1"/>
</dbReference>
<sequence length="108" mass="12245">MPNHSQDSTEIDKTEILKALAHPVRVDFLEWMKVPEEHFSNQLHPLEMGICAKQFEERCGLSQSTVSTHLSTLEKAGLVKSSRVGQWAFYSRDEEKIAAFLSDLKATL</sequence>
<dbReference type="PROSITE" id="PS50987">
    <property type="entry name" value="HTH_ARSR_2"/>
    <property type="match status" value="1"/>
</dbReference>